<sequence>MQTSAASTSSSAGDAGPGAAAVAPDALSPRISSALSFREVGDWFRNLGDDLGNVIGLPRSAKSMRRSPTPSGTSRPDLGPLPRLPSTSILARRQQIVVGMLLKYVNLGAGWRQRLFVLQDGVLRYYKVFGPAAVNVHQLLDALRQQGELYLIGAGVSLFESRDERLRDRGAGAVPASPSSPRQRTKVPPAAAEVHLQVATLRESSADFRKFYVHSGTSVLPLRAESKEDRWVWMQALQTSKGSWEGMTPAEASALKRDAAARIVAQDEQFMAHLLEVKQALAGRGVSSEAQLYVEDLLVQEHQRYHEVLVAEETKRRALLEIVYGLENDKRQLETALVVEGTQAAAKHRLNCAASDSDEHLEEEDRLESGAAFSPGNGEEGDEGSMSSDADDEFYECESASLGGGSSHTHAHAHSNSMDLTNFVVTLEPRHASGGGSSGAAAAAAAAAAQPNEGRRGGAVTVTPIRRNSSRLSLPAPESASSSPTRTPVAGAAAGAAAQAAAGLDAAAAAAPEPEPAWIAKEGPPPKRREQLPAPKQQEKSVSLWSLIKDMVGKDLSRVCLPVYFNEPLSALQKTAEDLEYSELLDQAAQLPPGSMERLLRVAAFAVSPYSSTPGRTSKPFNPLLGETFEYVCPEKGVRFLAEKVVHHPTMIAAVAEGRRWRYEGDADVKSKFWGRSIELRPEGLLRLSFTDGDVYTWNKVTTSINNLILGKIYIDHGGIMKVRCVGTGLTARIRFKEAGLIFDKDPRQVRGFLEQNQTRFERPLLHGHWDSELYADMPDGGTVLLWKKNPPPADPTRYNLTAFSIKLNELTPGLESKVAPTDCRLRPDQHCLELGLYDQANSEKQRLEHKQRAARKAAERGDPIRPRWFDWADPAQASFVSRPSGGTLGHSPALAKKGGEELVFKYKGGYWEEREAGHFTGCRDIFGLQVAEGSSSAGGEAA</sequence>
<dbReference type="InterPro" id="IPR037239">
    <property type="entry name" value="OSBP_sf"/>
</dbReference>
<dbReference type="GO" id="GO:0005829">
    <property type="term" value="C:cytosol"/>
    <property type="evidence" value="ECO:0007669"/>
    <property type="project" value="TreeGrafter"/>
</dbReference>
<feature type="compositionally biased region" description="Low complexity" evidence="6">
    <location>
        <begin position="470"/>
        <end position="492"/>
    </location>
</feature>
<dbReference type="PANTHER" id="PTHR10972">
    <property type="entry name" value="OXYSTEROL-BINDING PROTEIN-RELATED"/>
    <property type="match status" value="1"/>
</dbReference>
<dbReference type="GO" id="GO:0120009">
    <property type="term" value="P:intermembrane lipid transfer"/>
    <property type="evidence" value="ECO:0007669"/>
    <property type="project" value="UniProtKB-ARBA"/>
</dbReference>
<dbReference type="PROSITE" id="PS50003">
    <property type="entry name" value="PH_DOMAIN"/>
    <property type="match status" value="1"/>
</dbReference>
<evidence type="ECO:0000256" key="1">
    <source>
        <dbReference type="ARBA" id="ARBA00003361"/>
    </source>
</evidence>
<dbReference type="InterPro" id="IPR011993">
    <property type="entry name" value="PH-like_dom_sf"/>
</dbReference>
<dbReference type="Gene3D" id="3.30.70.3490">
    <property type="match status" value="1"/>
</dbReference>
<evidence type="ECO:0000256" key="3">
    <source>
        <dbReference type="ARBA" id="ARBA00022448"/>
    </source>
</evidence>
<evidence type="ECO:0000256" key="6">
    <source>
        <dbReference type="SAM" id="MobiDB-lite"/>
    </source>
</evidence>
<protein>
    <recommendedName>
        <fullName evidence="7">PH domain-containing protein</fullName>
    </recommendedName>
</protein>
<feature type="region of interest" description="Disordered" evidence="6">
    <location>
        <begin position="169"/>
        <end position="189"/>
    </location>
</feature>
<gene>
    <name evidence="8" type="ORF">D9Q98_004739</name>
</gene>
<comment type="function">
    <text evidence="1">May be involved in the transport of sterols.</text>
</comment>
<dbReference type="SMART" id="SM00233">
    <property type="entry name" value="PH"/>
    <property type="match status" value="1"/>
</dbReference>
<feature type="region of interest" description="Disordered" evidence="6">
    <location>
        <begin position="505"/>
        <end position="540"/>
    </location>
</feature>
<evidence type="ECO:0000313" key="9">
    <source>
        <dbReference type="Proteomes" id="UP001055712"/>
    </source>
</evidence>
<dbReference type="Gene3D" id="2.40.160.120">
    <property type="match status" value="1"/>
</dbReference>
<dbReference type="PANTHER" id="PTHR10972:SF96">
    <property type="entry name" value="OXYSTEROL-BINDING PROTEIN-RELATED PROTEIN 1A-RELATED"/>
    <property type="match status" value="1"/>
</dbReference>
<dbReference type="SUPFAM" id="SSF144000">
    <property type="entry name" value="Oxysterol-binding protein-like"/>
    <property type="match status" value="1"/>
</dbReference>
<dbReference type="InterPro" id="IPR000648">
    <property type="entry name" value="Oxysterol-bd"/>
</dbReference>
<evidence type="ECO:0000256" key="2">
    <source>
        <dbReference type="ARBA" id="ARBA00008842"/>
    </source>
</evidence>
<name>A0A9D4TQI5_CHLVU</name>
<evidence type="ECO:0000256" key="5">
    <source>
        <dbReference type="ARBA" id="ARBA00023121"/>
    </source>
</evidence>
<dbReference type="SUPFAM" id="SSF50729">
    <property type="entry name" value="PH domain-like"/>
    <property type="match status" value="1"/>
</dbReference>
<dbReference type="FunFam" id="2.40.160.120:FF:000001">
    <property type="entry name" value="Oxysterol-binding protein"/>
    <property type="match status" value="1"/>
</dbReference>
<dbReference type="GO" id="GO:0032934">
    <property type="term" value="F:sterol binding"/>
    <property type="evidence" value="ECO:0007669"/>
    <property type="project" value="TreeGrafter"/>
</dbReference>
<accession>A0A9D4TQI5</accession>
<keyword evidence="3" id="KW-0813">Transport</keyword>
<dbReference type="Pfam" id="PF01237">
    <property type="entry name" value="Oxysterol_BP"/>
    <property type="match status" value="1"/>
</dbReference>
<feature type="domain" description="PH" evidence="7">
    <location>
        <begin position="94"/>
        <end position="242"/>
    </location>
</feature>
<dbReference type="AlphaFoldDB" id="A0A9D4TQI5"/>
<feature type="region of interest" description="Disordered" evidence="6">
    <location>
        <begin position="58"/>
        <end position="85"/>
    </location>
</feature>
<evidence type="ECO:0000313" key="8">
    <source>
        <dbReference type="EMBL" id="KAI3431693.1"/>
    </source>
</evidence>
<feature type="region of interest" description="Disordered" evidence="6">
    <location>
        <begin position="1"/>
        <end position="23"/>
    </location>
</feature>
<evidence type="ECO:0000259" key="7">
    <source>
        <dbReference type="PROSITE" id="PS50003"/>
    </source>
</evidence>
<feature type="compositionally biased region" description="Acidic residues" evidence="6">
    <location>
        <begin position="379"/>
        <end position="390"/>
    </location>
</feature>
<keyword evidence="4" id="KW-0445">Lipid transport</keyword>
<feature type="region of interest" description="Disordered" evidence="6">
    <location>
        <begin position="446"/>
        <end position="492"/>
    </location>
</feature>
<dbReference type="GO" id="GO:0016020">
    <property type="term" value="C:membrane"/>
    <property type="evidence" value="ECO:0007669"/>
    <property type="project" value="TreeGrafter"/>
</dbReference>
<proteinExistence type="inferred from homology"/>
<dbReference type="Proteomes" id="UP001055712">
    <property type="component" value="Unassembled WGS sequence"/>
</dbReference>
<keyword evidence="9" id="KW-1185">Reference proteome</keyword>
<reference evidence="8" key="1">
    <citation type="journal article" date="2019" name="Plant J.">
        <title>Chlorella vulgaris genome assembly and annotation reveals the molecular basis for metabolic acclimation to high light conditions.</title>
        <authorList>
            <person name="Cecchin M."/>
            <person name="Marcolungo L."/>
            <person name="Rossato M."/>
            <person name="Girolomoni L."/>
            <person name="Cosentino E."/>
            <person name="Cuine S."/>
            <person name="Li-Beisson Y."/>
            <person name="Delledonne M."/>
            <person name="Ballottari M."/>
        </authorList>
    </citation>
    <scope>NUCLEOTIDE SEQUENCE</scope>
    <source>
        <strain evidence="8">211/11P</strain>
    </source>
</reference>
<reference evidence="8" key="2">
    <citation type="submission" date="2020-11" db="EMBL/GenBank/DDBJ databases">
        <authorList>
            <person name="Cecchin M."/>
            <person name="Marcolungo L."/>
            <person name="Rossato M."/>
            <person name="Girolomoni L."/>
            <person name="Cosentino E."/>
            <person name="Cuine S."/>
            <person name="Li-Beisson Y."/>
            <person name="Delledonne M."/>
            <person name="Ballottari M."/>
        </authorList>
    </citation>
    <scope>NUCLEOTIDE SEQUENCE</scope>
    <source>
        <strain evidence="8">211/11P</strain>
        <tissue evidence="8">Whole cell</tissue>
    </source>
</reference>
<dbReference type="InterPro" id="IPR001849">
    <property type="entry name" value="PH_domain"/>
</dbReference>
<organism evidence="8 9">
    <name type="scientific">Chlorella vulgaris</name>
    <name type="common">Green alga</name>
    <dbReference type="NCBI Taxonomy" id="3077"/>
    <lineage>
        <taxon>Eukaryota</taxon>
        <taxon>Viridiplantae</taxon>
        <taxon>Chlorophyta</taxon>
        <taxon>core chlorophytes</taxon>
        <taxon>Trebouxiophyceae</taxon>
        <taxon>Chlorellales</taxon>
        <taxon>Chlorellaceae</taxon>
        <taxon>Chlorella clade</taxon>
        <taxon>Chlorella</taxon>
    </lineage>
</organism>
<feature type="region of interest" description="Disordered" evidence="6">
    <location>
        <begin position="354"/>
        <end position="390"/>
    </location>
</feature>
<dbReference type="Gene3D" id="2.30.29.30">
    <property type="entry name" value="Pleckstrin-homology domain (PH domain)/Phosphotyrosine-binding domain (PTB)"/>
    <property type="match status" value="1"/>
</dbReference>
<comment type="similarity">
    <text evidence="2">Belongs to the OSBP family.</text>
</comment>
<comment type="caution">
    <text evidence="8">The sequence shown here is derived from an EMBL/GenBank/DDBJ whole genome shotgun (WGS) entry which is preliminary data.</text>
</comment>
<evidence type="ECO:0000256" key="4">
    <source>
        <dbReference type="ARBA" id="ARBA00023055"/>
    </source>
</evidence>
<dbReference type="OrthoDB" id="1914979at2759"/>
<dbReference type="EMBL" id="SIDB01000006">
    <property type="protein sequence ID" value="KAI3431693.1"/>
    <property type="molecule type" value="Genomic_DNA"/>
</dbReference>
<keyword evidence="5" id="KW-0446">Lipid-binding</keyword>